<keyword evidence="6" id="KW-0812">Transmembrane</keyword>
<keyword evidence="6" id="KW-1133">Transmembrane helix</keyword>
<dbReference type="InterPro" id="IPR042855">
    <property type="entry name" value="V_SNARE_CC"/>
</dbReference>
<dbReference type="InterPro" id="IPR001388">
    <property type="entry name" value="Synaptobrevin-like"/>
</dbReference>
<keyword evidence="6" id="KW-0472">Membrane</keyword>
<evidence type="ECO:0000259" key="7">
    <source>
        <dbReference type="PROSITE" id="PS50892"/>
    </source>
</evidence>
<evidence type="ECO:0000256" key="4">
    <source>
        <dbReference type="SAM" id="Coils"/>
    </source>
</evidence>
<dbReference type="EMBL" id="VWZP01001245">
    <property type="protein sequence ID" value="NXH38809.1"/>
    <property type="molecule type" value="Genomic_DNA"/>
</dbReference>
<accession>A0A7K9JKM8</accession>
<comment type="similarity">
    <text evidence="1">Belongs to the synaptobrevin family.</text>
</comment>
<proteinExistence type="inferred from homology"/>
<organism evidence="8 9">
    <name type="scientific">Dicaeum eximium</name>
    <dbReference type="NCBI Taxonomy" id="667154"/>
    <lineage>
        <taxon>Eukaryota</taxon>
        <taxon>Metazoa</taxon>
        <taxon>Chordata</taxon>
        <taxon>Craniata</taxon>
        <taxon>Vertebrata</taxon>
        <taxon>Euteleostomi</taxon>
        <taxon>Archelosauria</taxon>
        <taxon>Archosauria</taxon>
        <taxon>Dinosauria</taxon>
        <taxon>Saurischia</taxon>
        <taxon>Theropoda</taxon>
        <taxon>Coelurosauria</taxon>
        <taxon>Aves</taxon>
        <taxon>Neognathae</taxon>
        <taxon>Neoaves</taxon>
        <taxon>Telluraves</taxon>
        <taxon>Australaves</taxon>
        <taxon>Passeriformes</taxon>
        <taxon>Passeroidea</taxon>
        <taxon>Dicaeidae</taxon>
        <taxon>Dicaeum</taxon>
    </lineage>
</organism>
<evidence type="ECO:0000256" key="1">
    <source>
        <dbReference type="ARBA" id="ARBA00008025"/>
    </source>
</evidence>
<dbReference type="Gene3D" id="1.20.5.110">
    <property type="match status" value="1"/>
</dbReference>
<dbReference type="GO" id="GO:0005886">
    <property type="term" value="C:plasma membrane"/>
    <property type="evidence" value="ECO:0007669"/>
    <property type="project" value="TreeGrafter"/>
</dbReference>
<dbReference type="InterPro" id="IPR042166">
    <property type="entry name" value="Vamp5"/>
</dbReference>
<protein>
    <submittedName>
        <fullName evidence="8">VAMP5 protein</fullName>
    </submittedName>
</protein>
<dbReference type="PROSITE" id="PS50892">
    <property type="entry name" value="V_SNARE"/>
    <property type="match status" value="1"/>
</dbReference>
<keyword evidence="9" id="KW-1185">Reference proteome</keyword>
<evidence type="ECO:0000313" key="9">
    <source>
        <dbReference type="Proteomes" id="UP000523279"/>
    </source>
</evidence>
<dbReference type="SUPFAM" id="SSF58038">
    <property type="entry name" value="SNARE fusion complex"/>
    <property type="match status" value="1"/>
</dbReference>
<dbReference type="GO" id="GO:0043001">
    <property type="term" value="P:Golgi to plasma membrane protein transport"/>
    <property type="evidence" value="ECO:0007669"/>
    <property type="project" value="TreeGrafter"/>
</dbReference>
<feature type="non-terminal residue" evidence="8">
    <location>
        <position position="187"/>
    </location>
</feature>
<evidence type="ECO:0000256" key="5">
    <source>
        <dbReference type="SAM" id="MobiDB-lite"/>
    </source>
</evidence>
<feature type="domain" description="V-SNARE coiled-coil homology" evidence="7">
    <location>
        <begin position="69"/>
        <end position="129"/>
    </location>
</feature>
<name>A0A7K9JKM8_9PASE</name>
<dbReference type="PANTHER" id="PTHR47462:SF1">
    <property type="entry name" value="VESICLE-ASSOCIATED MEMBRANE PROTEIN 5"/>
    <property type="match status" value="1"/>
</dbReference>
<reference evidence="8 9" key="1">
    <citation type="submission" date="2019-09" db="EMBL/GenBank/DDBJ databases">
        <title>Bird 10,000 Genomes (B10K) Project - Family phase.</title>
        <authorList>
            <person name="Zhang G."/>
        </authorList>
    </citation>
    <scope>NUCLEOTIDE SEQUENCE [LARGE SCALE GENOMIC DNA]</scope>
    <source>
        <strain evidence="8">B10K-DU-001-34</strain>
        <tissue evidence="8">Muscle</tissue>
    </source>
</reference>
<dbReference type="InterPro" id="IPR042581">
    <property type="entry name" value="VAMP5_R-SNARE"/>
</dbReference>
<dbReference type="PANTHER" id="PTHR47462">
    <property type="entry name" value="VESICLE-ASSOCIATED MEMBRANE PROTEIN 5"/>
    <property type="match status" value="1"/>
</dbReference>
<feature type="non-terminal residue" evidence="8">
    <location>
        <position position="1"/>
    </location>
</feature>
<dbReference type="CDD" id="cd15872">
    <property type="entry name" value="R-SNARE_VAMP5"/>
    <property type="match status" value="1"/>
</dbReference>
<feature type="coiled-coil region" evidence="4">
    <location>
        <begin position="74"/>
        <end position="118"/>
    </location>
</feature>
<feature type="region of interest" description="Disordered" evidence="5">
    <location>
        <begin position="163"/>
        <end position="187"/>
    </location>
</feature>
<evidence type="ECO:0000313" key="8">
    <source>
        <dbReference type="EMBL" id="NXH38809.1"/>
    </source>
</evidence>
<evidence type="ECO:0000256" key="2">
    <source>
        <dbReference type="ARBA" id="ARBA00046280"/>
    </source>
</evidence>
<dbReference type="AlphaFoldDB" id="A0A7K9JKM8"/>
<comment type="subcellular location">
    <subcellularLocation>
        <location evidence="2">Endomembrane system</location>
        <topology evidence="2">Single-pass type IV membrane protein</topology>
    </subcellularLocation>
</comment>
<comment type="caution">
    <text evidence="8">The sequence shown here is derived from an EMBL/GenBank/DDBJ whole genome shotgun (WGS) entry which is preliminary data.</text>
</comment>
<gene>
    <name evidence="8" type="primary">Vamp5</name>
    <name evidence="8" type="ORF">DICEXI_R15311</name>
</gene>
<dbReference type="GO" id="GO:0012505">
    <property type="term" value="C:endomembrane system"/>
    <property type="evidence" value="ECO:0007669"/>
    <property type="project" value="UniProtKB-SubCell"/>
</dbReference>
<keyword evidence="3 4" id="KW-0175">Coiled coil</keyword>
<evidence type="ECO:0000256" key="3">
    <source>
        <dbReference type="PROSITE-ProRule" id="PRU00290"/>
    </source>
</evidence>
<feature type="transmembrane region" description="Helical" evidence="6">
    <location>
        <begin position="135"/>
        <end position="157"/>
    </location>
</feature>
<dbReference type="Pfam" id="PF00957">
    <property type="entry name" value="Synaptobrevin"/>
    <property type="match status" value="1"/>
</dbReference>
<dbReference type="PRINTS" id="PR00219">
    <property type="entry name" value="SYNAPTOBREVN"/>
</dbReference>
<sequence length="187" mass="20737">PRCPCLSPRHLRVPMVPMFLCPHDPPSPQRPYPLSRHCPPVSHTVPPCPTLSPRVPPCPHTVPPCPQAELARCQREAEEVAELMRQNVARALEREGHLEQLQSRAQDLRQASEAFRRTTREVTQRQRRRHRRWHLLGLGLGLLLLFILGLALALALARLSPGTATSTVPTPVGGPSTDPVRSDGGTE</sequence>
<dbReference type="Proteomes" id="UP000523279">
    <property type="component" value="Unassembled WGS sequence"/>
</dbReference>
<evidence type="ECO:0000256" key="6">
    <source>
        <dbReference type="SAM" id="Phobius"/>
    </source>
</evidence>